<dbReference type="EMBL" id="CP001230">
    <property type="protein sequence ID" value="ACO04485.1"/>
    <property type="molecule type" value="Genomic_DNA"/>
</dbReference>
<dbReference type="AlphaFoldDB" id="C0QQY5"/>
<dbReference type="InterPro" id="IPR012654">
    <property type="entry name" value="CHP02391"/>
</dbReference>
<dbReference type="NCBIfam" id="TIGR02391">
    <property type="entry name" value="hypoth_ymh"/>
    <property type="match status" value="1"/>
</dbReference>
<organism evidence="3 4">
    <name type="scientific">Persephonella marina (strain DSM 14350 / EX-H1)</name>
    <dbReference type="NCBI Taxonomy" id="123214"/>
    <lineage>
        <taxon>Bacteria</taxon>
        <taxon>Pseudomonadati</taxon>
        <taxon>Aquificota</taxon>
        <taxon>Aquificia</taxon>
        <taxon>Aquificales</taxon>
        <taxon>Hydrogenothermaceae</taxon>
        <taxon>Persephonella</taxon>
    </lineage>
</organism>
<evidence type="ECO:0000256" key="1">
    <source>
        <dbReference type="SAM" id="Coils"/>
    </source>
</evidence>
<evidence type="ECO:0000259" key="2">
    <source>
        <dbReference type="Pfam" id="PF09509"/>
    </source>
</evidence>
<dbReference type="STRING" id="123214.PERMA_1310"/>
<name>C0QQY5_PERMH</name>
<sequence>MANLNTFDKQVLEKLFEMGDGYVSDFSNLSMEEFFKEELNVNIFDDKYNYRSGSKANRLRAFWRIEDNKTVAKSIIKLIEYIEHKILIGDFKKENYPDELIKAAYKIAKKLDNNIIDLNKEVSNLEANIINGNINIVLNNKVFAHVKELLADGHYFHAVEESFKIVREKLREITGKERATEAFREQNYEKIFGHSPQNETERDFFEGVKFLHMAIQFFRNEKVHTPAYKIDKNLAIHYIVLASLAYELIDRGKNNE</sequence>
<dbReference type="OrthoDB" id="1551470at2"/>
<dbReference type="KEGG" id="pmx:PERMA_1310"/>
<evidence type="ECO:0000313" key="3">
    <source>
        <dbReference type="EMBL" id="ACO04485.1"/>
    </source>
</evidence>
<dbReference type="HOGENOM" id="CLU_1014679_0_0_0"/>
<feature type="coiled-coil region" evidence="1">
    <location>
        <begin position="101"/>
        <end position="128"/>
    </location>
</feature>
<evidence type="ECO:0000313" key="4">
    <source>
        <dbReference type="Proteomes" id="UP000001366"/>
    </source>
</evidence>
<gene>
    <name evidence="3" type="ordered locus">PERMA_1310</name>
</gene>
<dbReference type="Pfam" id="PF09509">
    <property type="entry name" value="Hypoth_Ymh"/>
    <property type="match status" value="1"/>
</dbReference>
<dbReference type="Proteomes" id="UP000001366">
    <property type="component" value="Chromosome"/>
</dbReference>
<accession>C0QQY5</accession>
<reference evidence="3 4" key="1">
    <citation type="journal article" date="2009" name="J. Bacteriol.">
        <title>Complete and draft genome sequences of six members of the Aquificales.</title>
        <authorList>
            <person name="Reysenbach A.L."/>
            <person name="Hamamura N."/>
            <person name="Podar M."/>
            <person name="Griffiths E."/>
            <person name="Ferreira S."/>
            <person name="Hochstein R."/>
            <person name="Heidelberg J."/>
            <person name="Johnson J."/>
            <person name="Mead D."/>
            <person name="Pohorille A."/>
            <person name="Sarmiento M."/>
            <person name="Schweighofer K."/>
            <person name="Seshadri R."/>
            <person name="Voytek M.A."/>
        </authorList>
    </citation>
    <scope>NUCLEOTIDE SEQUENCE [LARGE SCALE GENOMIC DNA]</scope>
    <source>
        <strain evidence="4">DSM 14350 / EX-H1</strain>
    </source>
</reference>
<keyword evidence="1" id="KW-0175">Coiled coil</keyword>
<dbReference type="RefSeq" id="WP_012676723.1">
    <property type="nucleotide sequence ID" value="NC_012440.1"/>
</dbReference>
<dbReference type="eggNOG" id="COG1715">
    <property type="taxonomic scope" value="Bacteria"/>
</dbReference>
<protein>
    <recommendedName>
        <fullName evidence="2">Conserved hypothetical protein CHP02391 domain-containing protein</fullName>
    </recommendedName>
</protein>
<proteinExistence type="predicted"/>
<dbReference type="PaxDb" id="123214-PERMA_1310"/>
<feature type="domain" description="Conserved hypothetical protein CHP02391" evidence="2">
    <location>
        <begin position="139"/>
        <end position="246"/>
    </location>
</feature>
<keyword evidence="4" id="KW-1185">Reference proteome</keyword>